<evidence type="ECO:0000313" key="7">
    <source>
        <dbReference type="EMBL" id="PON41330.1"/>
    </source>
</evidence>
<gene>
    <name evidence="7" type="ORF">TorRG33x02_338300</name>
</gene>
<keyword evidence="8" id="KW-1185">Reference proteome</keyword>
<dbReference type="STRING" id="63057.A0A2P5AXP5"/>
<comment type="caution">
    <text evidence="7">The sequence shown here is derived from an EMBL/GenBank/DDBJ whole genome shotgun (WGS) entry which is preliminary data.</text>
</comment>
<evidence type="ECO:0000256" key="1">
    <source>
        <dbReference type="ARBA" id="ARBA00006921"/>
    </source>
</evidence>
<sequence>MSHEGHHHDDVANMSGGDMAGMSGGNMPGMGGDLRNTTEAMMHSSLYWGKDATILFSGWPNQNLGMYMLAFFFVFLLAIAAEVLSVSPTVKAGTSASKAGALQASVYALRIGFSYLVMLSVMSFNIGIFIAAVAGHTLGFFLIKARSHVLTNQADPKV</sequence>
<reference evidence="8" key="1">
    <citation type="submission" date="2016-06" db="EMBL/GenBank/DDBJ databases">
        <title>Parallel loss of symbiosis genes in relatives of nitrogen-fixing non-legume Parasponia.</title>
        <authorList>
            <person name="Van Velzen R."/>
            <person name="Holmer R."/>
            <person name="Bu F."/>
            <person name="Rutten L."/>
            <person name="Van Zeijl A."/>
            <person name="Liu W."/>
            <person name="Santuari L."/>
            <person name="Cao Q."/>
            <person name="Sharma T."/>
            <person name="Shen D."/>
            <person name="Roswanjaya Y."/>
            <person name="Wardhani T."/>
            <person name="Kalhor M.S."/>
            <person name="Jansen J."/>
            <person name="Van den Hoogen J."/>
            <person name="Gungor B."/>
            <person name="Hartog M."/>
            <person name="Hontelez J."/>
            <person name="Verver J."/>
            <person name="Yang W.-C."/>
            <person name="Schijlen E."/>
            <person name="Repin R."/>
            <person name="Schilthuizen M."/>
            <person name="Schranz E."/>
            <person name="Heidstra R."/>
            <person name="Miyata K."/>
            <person name="Fedorova E."/>
            <person name="Kohlen W."/>
            <person name="Bisseling T."/>
            <person name="Smit S."/>
            <person name="Geurts R."/>
        </authorList>
    </citation>
    <scope>NUCLEOTIDE SEQUENCE [LARGE SCALE GENOMIC DNA]</scope>
    <source>
        <strain evidence="8">cv. RG33-2</strain>
    </source>
</reference>
<organism evidence="7 8">
    <name type="scientific">Trema orientale</name>
    <name type="common">Charcoal tree</name>
    <name type="synonym">Celtis orientalis</name>
    <dbReference type="NCBI Taxonomy" id="63057"/>
    <lineage>
        <taxon>Eukaryota</taxon>
        <taxon>Viridiplantae</taxon>
        <taxon>Streptophyta</taxon>
        <taxon>Embryophyta</taxon>
        <taxon>Tracheophyta</taxon>
        <taxon>Spermatophyta</taxon>
        <taxon>Magnoliopsida</taxon>
        <taxon>eudicotyledons</taxon>
        <taxon>Gunneridae</taxon>
        <taxon>Pentapetalae</taxon>
        <taxon>rosids</taxon>
        <taxon>fabids</taxon>
        <taxon>Rosales</taxon>
        <taxon>Cannabaceae</taxon>
        <taxon>Trema</taxon>
    </lineage>
</organism>
<keyword evidence="2 6" id="KW-0812">Transmembrane</keyword>
<evidence type="ECO:0000313" key="8">
    <source>
        <dbReference type="Proteomes" id="UP000237000"/>
    </source>
</evidence>
<dbReference type="InterPro" id="IPR007274">
    <property type="entry name" value="Cop_transporter"/>
</dbReference>
<evidence type="ECO:0000256" key="3">
    <source>
        <dbReference type="ARBA" id="ARBA00022796"/>
    </source>
</evidence>
<name>A0A2P5AXP5_TREOI</name>
<keyword evidence="6" id="KW-0813">Transport</keyword>
<keyword evidence="4 6" id="KW-1133">Transmembrane helix</keyword>
<dbReference type="PANTHER" id="PTHR12483">
    <property type="entry name" value="SOLUTE CARRIER FAMILY 31 COPPER TRANSPORTERS"/>
    <property type="match status" value="1"/>
</dbReference>
<keyword evidence="6" id="KW-0186">Copper</keyword>
<dbReference type="InParanoid" id="A0A2P5AXP5"/>
<dbReference type="GO" id="GO:0005375">
    <property type="term" value="F:copper ion transmembrane transporter activity"/>
    <property type="evidence" value="ECO:0007669"/>
    <property type="project" value="UniProtKB-UniRule"/>
</dbReference>
<dbReference type="Proteomes" id="UP000237000">
    <property type="component" value="Unassembled WGS sequence"/>
</dbReference>
<proteinExistence type="inferred from homology"/>
<dbReference type="OrthoDB" id="73901at2759"/>
<evidence type="ECO:0000256" key="5">
    <source>
        <dbReference type="ARBA" id="ARBA00023136"/>
    </source>
</evidence>
<keyword evidence="6" id="KW-0406">Ion transport</keyword>
<protein>
    <recommendedName>
        <fullName evidence="6">Copper transport protein</fullName>
    </recommendedName>
</protein>
<evidence type="ECO:0000256" key="4">
    <source>
        <dbReference type="ARBA" id="ARBA00022989"/>
    </source>
</evidence>
<dbReference type="GO" id="GO:0005886">
    <property type="term" value="C:plasma membrane"/>
    <property type="evidence" value="ECO:0007669"/>
    <property type="project" value="TreeGrafter"/>
</dbReference>
<keyword evidence="5 6" id="KW-0472">Membrane</keyword>
<evidence type="ECO:0000256" key="6">
    <source>
        <dbReference type="RuleBase" id="RU367022"/>
    </source>
</evidence>
<dbReference type="PANTHER" id="PTHR12483:SF85">
    <property type="entry name" value="COPPER TRANSPORT PROTEIN"/>
    <property type="match status" value="1"/>
</dbReference>
<dbReference type="Pfam" id="PF04145">
    <property type="entry name" value="Ctr"/>
    <property type="match status" value="2"/>
</dbReference>
<evidence type="ECO:0000256" key="2">
    <source>
        <dbReference type="ARBA" id="ARBA00022692"/>
    </source>
</evidence>
<feature type="transmembrane region" description="Helical" evidence="6">
    <location>
        <begin position="64"/>
        <end position="87"/>
    </location>
</feature>
<accession>A0A2P5AXP5</accession>
<comment type="subcellular location">
    <subcellularLocation>
        <location evidence="6">Membrane</location>
        <topology evidence="6">Multi-pass membrane protein</topology>
    </subcellularLocation>
</comment>
<dbReference type="EMBL" id="JXTC01000663">
    <property type="protein sequence ID" value="PON41330.1"/>
    <property type="molecule type" value="Genomic_DNA"/>
</dbReference>
<keyword evidence="3 6" id="KW-0187">Copper transport</keyword>
<dbReference type="AlphaFoldDB" id="A0A2P5AXP5"/>
<comment type="similarity">
    <text evidence="1 6">Belongs to the copper transporter (Ctr) (TC 1.A.56) family. SLC31A subfamily.</text>
</comment>